<evidence type="ECO:0000313" key="2">
    <source>
        <dbReference type="Proteomes" id="UP001319200"/>
    </source>
</evidence>
<proteinExistence type="predicted"/>
<dbReference type="RefSeq" id="WP_254163489.1">
    <property type="nucleotide sequence ID" value="NZ_JAHESF010000010.1"/>
</dbReference>
<sequence>MKDRPRIMEAFLTFLILAIIAVTQIGMRWEQQYGERRLMVEYVNSELTDVLRLSEHQARQISEINYLYYDRISEVYLASFRDTDVFSNEMRAITEKRDRTIMKLLNERQKDAWRHLKGENLK</sequence>
<organism evidence="1 2">
    <name type="scientific">Chryseosolibacter histidini</name>
    <dbReference type="NCBI Taxonomy" id="2782349"/>
    <lineage>
        <taxon>Bacteria</taxon>
        <taxon>Pseudomonadati</taxon>
        <taxon>Bacteroidota</taxon>
        <taxon>Cytophagia</taxon>
        <taxon>Cytophagales</taxon>
        <taxon>Chryseotaleaceae</taxon>
        <taxon>Chryseosolibacter</taxon>
    </lineage>
</organism>
<evidence type="ECO:0000313" key="1">
    <source>
        <dbReference type="EMBL" id="MBT1697617.1"/>
    </source>
</evidence>
<comment type="caution">
    <text evidence="1">The sequence shown here is derived from an EMBL/GenBank/DDBJ whole genome shotgun (WGS) entry which is preliminary data.</text>
</comment>
<gene>
    <name evidence="1" type="ORF">KK083_12065</name>
</gene>
<reference evidence="1 2" key="1">
    <citation type="submission" date="2021-05" db="EMBL/GenBank/DDBJ databases">
        <title>A Polyphasic approach of four new species of the genus Ohtaekwangia: Ohtaekwangia histidinii sp. nov., Ohtaekwangia cretensis sp. nov., Ohtaekwangia indiensis sp. nov., Ohtaekwangia reichenbachii sp. nov. from diverse environment.</title>
        <authorList>
            <person name="Octaviana S."/>
        </authorList>
    </citation>
    <scope>NUCLEOTIDE SEQUENCE [LARGE SCALE GENOMIC DNA]</scope>
    <source>
        <strain evidence="1 2">PWU4</strain>
    </source>
</reference>
<accession>A0AAP2DMI4</accession>
<keyword evidence="2" id="KW-1185">Reference proteome</keyword>
<dbReference type="Proteomes" id="UP001319200">
    <property type="component" value="Unassembled WGS sequence"/>
</dbReference>
<dbReference type="AlphaFoldDB" id="A0AAP2DMI4"/>
<name>A0AAP2DMI4_9BACT</name>
<dbReference type="EMBL" id="JAHESF010000010">
    <property type="protein sequence ID" value="MBT1697617.1"/>
    <property type="molecule type" value="Genomic_DNA"/>
</dbReference>
<protein>
    <submittedName>
        <fullName evidence="1">Uncharacterized protein</fullName>
    </submittedName>
</protein>